<dbReference type="Proteomes" id="UP000327493">
    <property type="component" value="Chromosome 21"/>
</dbReference>
<proteinExistence type="predicted"/>
<feature type="region of interest" description="Disordered" evidence="1">
    <location>
        <begin position="192"/>
        <end position="287"/>
    </location>
</feature>
<feature type="compositionally biased region" description="Basic and acidic residues" evidence="1">
    <location>
        <begin position="254"/>
        <end position="264"/>
    </location>
</feature>
<name>A0A5J5CHT7_9PERO</name>
<feature type="compositionally biased region" description="Basic residues" evidence="1">
    <location>
        <begin position="240"/>
        <end position="253"/>
    </location>
</feature>
<keyword evidence="4" id="KW-1185">Reference proteome</keyword>
<protein>
    <submittedName>
        <fullName evidence="3">Uncharacterized protein</fullName>
    </submittedName>
</protein>
<reference evidence="3 4" key="1">
    <citation type="submission" date="2019-08" db="EMBL/GenBank/DDBJ databases">
        <title>A chromosome-level genome assembly, high-density linkage maps, and genome scans reveal the genomic architecture of hybrid incompatibilities underlying speciation via character displacement in darters (Percidae: Etheostominae).</title>
        <authorList>
            <person name="Moran R.L."/>
            <person name="Catchen J.M."/>
            <person name="Fuller R.C."/>
        </authorList>
    </citation>
    <scope>NUCLEOTIDE SEQUENCE [LARGE SCALE GENOMIC DNA]</scope>
    <source>
        <strain evidence="3">EspeVRDwgs_2016</strain>
        <tissue evidence="3">Muscle</tissue>
    </source>
</reference>
<feature type="signal peptide" evidence="2">
    <location>
        <begin position="1"/>
        <end position="18"/>
    </location>
</feature>
<dbReference type="AlphaFoldDB" id="A0A5J5CHT7"/>
<comment type="caution">
    <text evidence="3">The sequence shown here is derived from an EMBL/GenBank/DDBJ whole genome shotgun (WGS) entry which is preliminary data.</text>
</comment>
<evidence type="ECO:0000256" key="1">
    <source>
        <dbReference type="SAM" id="MobiDB-lite"/>
    </source>
</evidence>
<keyword evidence="2" id="KW-0732">Signal</keyword>
<gene>
    <name evidence="3" type="ORF">FQN60_002868</name>
</gene>
<evidence type="ECO:0000313" key="4">
    <source>
        <dbReference type="Proteomes" id="UP000327493"/>
    </source>
</evidence>
<feature type="compositionally biased region" description="Basic and acidic residues" evidence="1">
    <location>
        <begin position="227"/>
        <end position="239"/>
    </location>
</feature>
<dbReference type="EMBL" id="VOFY01000021">
    <property type="protein sequence ID" value="KAA8581287.1"/>
    <property type="molecule type" value="Genomic_DNA"/>
</dbReference>
<evidence type="ECO:0000256" key="2">
    <source>
        <dbReference type="SAM" id="SignalP"/>
    </source>
</evidence>
<organism evidence="3 4">
    <name type="scientific">Etheostoma spectabile</name>
    <name type="common">orangethroat darter</name>
    <dbReference type="NCBI Taxonomy" id="54343"/>
    <lineage>
        <taxon>Eukaryota</taxon>
        <taxon>Metazoa</taxon>
        <taxon>Chordata</taxon>
        <taxon>Craniata</taxon>
        <taxon>Vertebrata</taxon>
        <taxon>Euteleostomi</taxon>
        <taxon>Actinopterygii</taxon>
        <taxon>Neopterygii</taxon>
        <taxon>Teleostei</taxon>
        <taxon>Neoteleostei</taxon>
        <taxon>Acanthomorphata</taxon>
        <taxon>Eupercaria</taxon>
        <taxon>Perciformes</taxon>
        <taxon>Percoidei</taxon>
        <taxon>Percidae</taxon>
        <taxon>Etheostomatinae</taxon>
        <taxon>Etheostoma</taxon>
    </lineage>
</organism>
<accession>A0A5J5CHT7</accession>
<feature type="chain" id="PRO_5023867208" evidence="2">
    <location>
        <begin position="19"/>
        <end position="287"/>
    </location>
</feature>
<sequence length="287" mass="32085">MVMGLWNFLLLGSTVTMGLKVARLPRIFFTVSSGTGWAWDRRDQEGSLNQRDAPAAQSPALWSHLISLLPDSRHNSKVLWEVLGDDAADSLLLQLLRTVQFCRDGKDRNDNQSHLTEAIALIVVQMLLPAFSVLAAQQDQLSLLAPHRAKMRNLHYHGPGKELSSCRADLNQSAGQAFSFHHGRRRRQFVSLDQSTGDPGGRCALSGGDDDAHAVVTTSSHGAAPGVDHEADQEPDREQKRGRKREERRKRQRVIGDTERERVKPSISVYNQEQTTREGEEEQLQVQ</sequence>
<evidence type="ECO:0000313" key="3">
    <source>
        <dbReference type="EMBL" id="KAA8581287.1"/>
    </source>
</evidence>